<sequence>MSSAGFTTPGKNKTPQLMNAIHLSHGQGTPVYKRPMSYTPVKPLPTRKELLSKELGLNYESDGPHSNSSEDGPGDMTQVDSPSVRIVKYNALKKQMKTMSEERESLLLKISKLREQLKLQKKQIETEESDRKNQLHIMKNTYEQASSDKNRVIGLFESVVREQECELEELRKISDTRGLGTCVDFPNSQGGTAISRLTAQLNQVIQEKNDILAQFCSQQVPHQGAAGGGEGAAAV</sequence>
<proteinExistence type="predicted"/>
<gene>
    <name evidence="3" type="ORF">EB796_021862</name>
</gene>
<evidence type="ECO:0000313" key="3">
    <source>
        <dbReference type="EMBL" id="KAF6019823.1"/>
    </source>
</evidence>
<reference evidence="3" key="1">
    <citation type="submission" date="2020-06" db="EMBL/GenBank/DDBJ databases">
        <title>Draft genome of Bugula neritina, a colonial animal packing powerful symbionts and potential medicines.</title>
        <authorList>
            <person name="Rayko M."/>
        </authorList>
    </citation>
    <scope>NUCLEOTIDE SEQUENCE [LARGE SCALE GENOMIC DNA]</scope>
    <source>
        <strain evidence="3">Kwan_BN1</strain>
    </source>
</reference>
<protein>
    <submittedName>
        <fullName evidence="3">Uncharacterized protein</fullName>
    </submittedName>
</protein>
<accession>A0A7J7J139</accession>
<keyword evidence="1" id="KW-0175">Coiled coil</keyword>
<feature type="region of interest" description="Disordered" evidence="2">
    <location>
        <begin position="22"/>
        <end position="82"/>
    </location>
</feature>
<organism evidence="3 4">
    <name type="scientific">Bugula neritina</name>
    <name type="common">Brown bryozoan</name>
    <name type="synonym">Sertularia neritina</name>
    <dbReference type="NCBI Taxonomy" id="10212"/>
    <lineage>
        <taxon>Eukaryota</taxon>
        <taxon>Metazoa</taxon>
        <taxon>Spiralia</taxon>
        <taxon>Lophotrochozoa</taxon>
        <taxon>Bryozoa</taxon>
        <taxon>Gymnolaemata</taxon>
        <taxon>Cheilostomatida</taxon>
        <taxon>Flustrina</taxon>
        <taxon>Buguloidea</taxon>
        <taxon>Bugulidae</taxon>
        <taxon>Bugula</taxon>
    </lineage>
</organism>
<dbReference type="EMBL" id="VXIV02003210">
    <property type="protein sequence ID" value="KAF6019823.1"/>
    <property type="molecule type" value="Genomic_DNA"/>
</dbReference>
<keyword evidence="4" id="KW-1185">Reference proteome</keyword>
<feature type="coiled-coil region" evidence="1">
    <location>
        <begin position="89"/>
        <end position="134"/>
    </location>
</feature>
<dbReference type="AlphaFoldDB" id="A0A7J7J139"/>
<evidence type="ECO:0000313" key="4">
    <source>
        <dbReference type="Proteomes" id="UP000593567"/>
    </source>
</evidence>
<evidence type="ECO:0000256" key="2">
    <source>
        <dbReference type="SAM" id="MobiDB-lite"/>
    </source>
</evidence>
<comment type="caution">
    <text evidence="3">The sequence shown here is derived from an EMBL/GenBank/DDBJ whole genome shotgun (WGS) entry which is preliminary data.</text>
</comment>
<name>A0A7J7J139_BUGNE</name>
<evidence type="ECO:0000256" key="1">
    <source>
        <dbReference type="SAM" id="Coils"/>
    </source>
</evidence>
<dbReference type="Proteomes" id="UP000593567">
    <property type="component" value="Unassembled WGS sequence"/>
</dbReference>